<dbReference type="InterPro" id="IPR013083">
    <property type="entry name" value="Znf_RING/FYVE/PHD"/>
</dbReference>
<dbReference type="GO" id="GO:0061630">
    <property type="term" value="F:ubiquitin protein ligase activity"/>
    <property type="evidence" value="ECO:0007669"/>
    <property type="project" value="TreeGrafter"/>
</dbReference>
<keyword evidence="2 4" id="KW-0863">Zinc-finger</keyword>
<dbReference type="GO" id="GO:0016567">
    <property type="term" value="P:protein ubiquitination"/>
    <property type="evidence" value="ECO:0007669"/>
    <property type="project" value="TreeGrafter"/>
</dbReference>
<dbReference type="GO" id="GO:0005737">
    <property type="term" value="C:cytoplasm"/>
    <property type="evidence" value="ECO:0007669"/>
    <property type="project" value="TreeGrafter"/>
</dbReference>
<dbReference type="Pfam" id="PF07576">
    <property type="entry name" value="BRAP2"/>
    <property type="match status" value="1"/>
</dbReference>
<dbReference type="GO" id="GO:0008270">
    <property type="term" value="F:zinc ion binding"/>
    <property type="evidence" value="ECO:0007669"/>
    <property type="project" value="UniProtKB-KW"/>
</dbReference>
<evidence type="ECO:0000256" key="2">
    <source>
        <dbReference type="ARBA" id="ARBA00022771"/>
    </source>
</evidence>
<dbReference type="PANTHER" id="PTHR24007:SF10">
    <property type="entry name" value="BRAP2 RING ZNF UBP DOMAIN-CONTAINING PROTEIN 1"/>
    <property type="match status" value="1"/>
</dbReference>
<keyword evidence="3" id="KW-0862">Zinc</keyword>
<feature type="compositionally biased region" description="Basic residues" evidence="6">
    <location>
        <begin position="480"/>
        <end position="491"/>
    </location>
</feature>
<evidence type="ECO:0000259" key="7">
    <source>
        <dbReference type="PROSITE" id="PS50089"/>
    </source>
</evidence>
<feature type="domain" description="UBP-type" evidence="8">
    <location>
        <begin position="210"/>
        <end position="304"/>
    </location>
</feature>
<accession>A0A9Q1QB47</accession>
<evidence type="ECO:0000256" key="1">
    <source>
        <dbReference type="ARBA" id="ARBA00022723"/>
    </source>
</evidence>
<feature type="region of interest" description="Disordered" evidence="6">
    <location>
        <begin position="457"/>
        <end position="491"/>
    </location>
</feature>
<dbReference type="InterPro" id="IPR011422">
    <property type="entry name" value="BRAP2/ETP1_RRM"/>
</dbReference>
<dbReference type="Gene3D" id="3.30.40.10">
    <property type="entry name" value="Zinc/RING finger domain, C3HC4 (zinc finger)"/>
    <property type="match status" value="1"/>
</dbReference>
<evidence type="ECO:0000259" key="8">
    <source>
        <dbReference type="PROSITE" id="PS50271"/>
    </source>
</evidence>
<sequence length="491" mass="55848">MFAIRVHSVDVDHPLFLSLPSHSNPNPNPNPKFADRRGIIHLFRTLARHPSTSNPTNPSTRSTLLFIVAVPNYFSSDDLLRFFGSHMEGISEFLIIRNDGVEDRYSVLIRTENEVVADGFYFKFNGKRFSPPEVELCHVLYVLSAEFTEFAEIASTPPPGYAELPTCPICLERLDQDTSGIQITLCDHSFQCSCISKWTYSSCQFSNYIYVCHQVCRLCQQEDDKPNCSVCGTSENLWVCIVCGFVGCGRYKEGHTIGHWKDTQHCYSLDLDTQRVWDYEGDNYVHRLNQSKADGKSVMINSNCMSHGGECATCGDGEDSEITGALFNSKVEAIMDEYNRLLATQLDNQRQYYESLLAEAKNRRENAIAEAVENAVSTKMQDLQCQLEKCEEDKKAVSKMNQILMKCQEEYKKKMKEIEERKMSSLKSKDEQILDLEEQIRDLKIYIEAQKKLSSITDSDGIKGGTLLPVPEMQSSPTTNKRRTKLGRRRS</sequence>
<evidence type="ECO:0000256" key="6">
    <source>
        <dbReference type="SAM" id="MobiDB-lite"/>
    </source>
</evidence>
<dbReference type="PROSITE" id="PS50271">
    <property type="entry name" value="ZF_UBP"/>
    <property type="match status" value="1"/>
</dbReference>
<dbReference type="PANTHER" id="PTHR24007">
    <property type="entry name" value="BRCA1-ASSOCIATED PROTEIN"/>
    <property type="match status" value="1"/>
</dbReference>
<dbReference type="GO" id="GO:0007265">
    <property type="term" value="P:Ras protein signal transduction"/>
    <property type="evidence" value="ECO:0007669"/>
    <property type="project" value="TreeGrafter"/>
</dbReference>
<feature type="domain" description="RING-type" evidence="7">
    <location>
        <begin position="167"/>
        <end position="220"/>
    </location>
</feature>
<dbReference type="InterPro" id="IPR047243">
    <property type="entry name" value="RING-H2_BRAP2"/>
</dbReference>
<gene>
    <name evidence="9" type="ORF">Cgig2_027799</name>
</gene>
<feature type="coiled-coil region" evidence="5">
    <location>
        <begin position="343"/>
        <end position="453"/>
    </location>
</feature>
<dbReference type="PROSITE" id="PS50089">
    <property type="entry name" value="ZF_RING_2"/>
    <property type="match status" value="1"/>
</dbReference>
<dbReference type="Proteomes" id="UP001153076">
    <property type="component" value="Unassembled WGS sequence"/>
</dbReference>
<evidence type="ECO:0000256" key="3">
    <source>
        <dbReference type="ARBA" id="ARBA00022833"/>
    </source>
</evidence>
<proteinExistence type="predicted"/>
<comment type="caution">
    <text evidence="9">The sequence shown here is derived from an EMBL/GenBank/DDBJ whole genome shotgun (WGS) entry which is preliminary data.</text>
</comment>
<dbReference type="OrthoDB" id="273556at2759"/>
<dbReference type="Pfam" id="PF02148">
    <property type="entry name" value="zf-UBP"/>
    <property type="match status" value="1"/>
</dbReference>
<reference evidence="9" key="1">
    <citation type="submission" date="2022-04" db="EMBL/GenBank/DDBJ databases">
        <title>Carnegiea gigantea Genome sequencing and assembly v2.</title>
        <authorList>
            <person name="Copetti D."/>
            <person name="Sanderson M.J."/>
            <person name="Burquez A."/>
            <person name="Wojciechowski M.F."/>
        </authorList>
    </citation>
    <scope>NUCLEOTIDE SEQUENCE</scope>
    <source>
        <strain evidence="9">SGP5-SGP5p</strain>
        <tissue evidence="9">Aerial part</tissue>
    </source>
</reference>
<dbReference type="SUPFAM" id="SSF57850">
    <property type="entry name" value="RING/U-box"/>
    <property type="match status" value="1"/>
</dbReference>
<name>A0A9Q1QB47_9CARY</name>
<evidence type="ECO:0008006" key="11">
    <source>
        <dbReference type="Google" id="ProtNLM"/>
    </source>
</evidence>
<protein>
    <recommendedName>
        <fullName evidence="11">BRCA1-associated protein</fullName>
    </recommendedName>
</protein>
<dbReference type="InterPro" id="IPR001841">
    <property type="entry name" value="Znf_RING"/>
</dbReference>
<keyword evidence="5" id="KW-0175">Coiled coil</keyword>
<evidence type="ECO:0000313" key="10">
    <source>
        <dbReference type="Proteomes" id="UP001153076"/>
    </source>
</evidence>
<keyword evidence="1" id="KW-0479">Metal-binding</keyword>
<dbReference type="SMART" id="SM00290">
    <property type="entry name" value="ZnF_UBP"/>
    <property type="match status" value="1"/>
</dbReference>
<evidence type="ECO:0000256" key="4">
    <source>
        <dbReference type="PROSITE-ProRule" id="PRU00502"/>
    </source>
</evidence>
<organism evidence="9 10">
    <name type="scientific">Carnegiea gigantea</name>
    <dbReference type="NCBI Taxonomy" id="171969"/>
    <lineage>
        <taxon>Eukaryota</taxon>
        <taxon>Viridiplantae</taxon>
        <taxon>Streptophyta</taxon>
        <taxon>Embryophyta</taxon>
        <taxon>Tracheophyta</taxon>
        <taxon>Spermatophyta</taxon>
        <taxon>Magnoliopsida</taxon>
        <taxon>eudicotyledons</taxon>
        <taxon>Gunneridae</taxon>
        <taxon>Pentapetalae</taxon>
        <taxon>Caryophyllales</taxon>
        <taxon>Cactineae</taxon>
        <taxon>Cactaceae</taxon>
        <taxon>Cactoideae</taxon>
        <taxon>Echinocereeae</taxon>
        <taxon>Carnegiea</taxon>
    </lineage>
</organism>
<evidence type="ECO:0000313" key="9">
    <source>
        <dbReference type="EMBL" id="KAJ8434956.1"/>
    </source>
</evidence>
<dbReference type="EMBL" id="JAKOGI010000441">
    <property type="protein sequence ID" value="KAJ8434956.1"/>
    <property type="molecule type" value="Genomic_DNA"/>
</dbReference>
<dbReference type="InterPro" id="IPR001607">
    <property type="entry name" value="Znf_UBP"/>
</dbReference>
<keyword evidence="10" id="KW-1185">Reference proteome</keyword>
<dbReference type="AlphaFoldDB" id="A0A9Q1QB47"/>
<dbReference type="CDD" id="cd16457">
    <property type="entry name" value="RING-H2_BRAP2"/>
    <property type="match status" value="1"/>
</dbReference>
<evidence type="ECO:0000256" key="5">
    <source>
        <dbReference type="SAM" id="Coils"/>
    </source>
</evidence>